<keyword evidence="4" id="KW-1185">Reference proteome</keyword>
<feature type="region of interest" description="Disordered" evidence="1">
    <location>
        <begin position="75"/>
        <end position="128"/>
    </location>
</feature>
<sequence length="254" mass="28324">MERLVIFAALVCYQIGTNADSYMDAYRQSQIEKLDAVIVKGNRSISREFIESNDISDSFNNGNSYGAPPTYQYGPANPVYAPPSPPAQSQPPAYGPPPQQQPPAYGPPPQPQPPAYGPPSPPPPPPVYGPPVALQPIYGAPSSVQVFYGMPHALSSFWEKLKFKLDLFTVGKLLLKLVLFKKFVGWLALICLLFVVPTLKNKFHGEGQERRFGDGRKLDVEEINELSNLVYKALENFTYDSHMDRIYNQTFNSR</sequence>
<gene>
    <name evidence="3" type="ORF">PHYEVI_LOCUS662</name>
</gene>
<dbReference type="AlphaFoldDB" id="A0A9N9TI20"/>
<dbReference type="Proteomes" id="UP001153712">
    <property type="component" value="Chromosome 1"/>
</dbReference>
<dbReference type="OrthoDB" id="8122776at2759"/>
<accession>A0A9N9TI20</accession>
<evidence type="ECO:0000256" key="2">
    <source>
        <dbReference type="SAM" id="SignalP"/>
    </source>
</evidence>
<evidence type="ECO:0000256" key="1">
    <source>
        <dbReference type="SAM" id="MobiDB-lite"/>
    </source>
</evidence>
<feature type="chain" id="PRO_5040513478" evidence="2">
    <location>
        <begin position="20"/>
        <end position="254"/>
    </location>
</feature>
<evidence type="ECO:0000313" key="4">
    <source>
        <dbReference type="Proteomes" id="UP001153712"/>
    </source>
</evidence>
<dbReference type="SUPFAM" id="SSF81995">
    <property type="entry name" value="beta-sandwich domain of Sec23/24"/>
    <property type="match status" value="1"/>
</dbReference>
<organism evidence="3 4">
    <name type="scientific">Phyllotreta striolata</name>
    <name type="common">Striped flea beetle</name>
    <name type="synonym">Crioceris striolata</name>
    <dbReference type="NCBI Taxonomy" id="444603"/>
    <lineage>
        <taxon>Eukaryota</taxon>
        <taxon>Metazoa</taxon>
        <taxon>Ecdysozoa</taxon>
        <taxon>Arthropoda</taxon>
        <taxon>Hexapoda</taxon>
        <taxon>Insecta</taxon>
        <taxon>Pterygota</taxon>
        <taxon>Neoptera</taxon>
        <taxon>Endopterygota</taxon>
        <taxon>Coleoptera</taxon>
        <taxon>Polyphaga</taxon>
        <taxon>Cucujiformia</taxon>
        <taxon>Chrysomeloidea</taxon>
        <taxon>Chrysomelidae</taxon>
        <taxon>Galerucinae</taxon>
        <taxon>Alticini</taxon>
        <taxon>Phyllotreta</taxon>
    </lineage>
</organism>
<feature type="signal peptide" evidence="2">
    <location>
        <begin position="1"/>
        <end position="19"/>
    </location>
</feature>
<name>A0A9N9TI20_PHYSR</name>
<keyword evidence="2" id="KW-0732">Signal</keyword>
<feature type="compositionally biased region" description="Pro residues" evidence="1">
    <location>
        <begin position="80"/>
        <end position="128"/>
    </location>
</feature>
<reference evidence="3" key="1">
    <citation type="submission" date="2022-01" db="EMBL/GenBank/DDBJ databases">
        <authorList>
            <person name="King R."/>
        </authorList>
    </citation>
    <scope>NUCLEOTIDE SEQUENCE</scope>
</reference>
<protein>
    <submittedName>
        <fullName evidence="3">Uncharacterized protein</fullName>
    </submittedName>
</protein>
<dbReference type="EMBL" id="OU900094">
    <property type="protein sequence ID" value="CAG9854198.1"/>
    <property type="molecule type" value="Genomic_DNA"/>
</dbReference>
<proteinExistence type="predicted"/>
<evidence type="ECO:0000313" key="3">
    <source>
        <dbReference type="EMBL" id="CAG9854198.1"/>
    </source>
</evidence>